<dbReference type="PROSITE" id="PS01124">
    <property type="entry name" value="HTH_ARAC_FAMILY_2"/>
    <property type="match status" value="1"/>
</dbReference>
<evidence type="ECO:0000259" key="4">
    <source>
        <dbReference type="PROSITE" id="PS01124"/>
    </source>
</evidence>
<proteinExistence type="predicted"/>
<dbReference type="InterPro" id="IPR018060">
    <property type="entry name" value="HTH_AraC"/>
</dbReference>
<sequence length="272" mass="31742">MKEITPSIENSFVYSCSSEEKWGYDQFVPDHILAFQISGETHVFNQKGTFVLKKNRMLLAHRNQFAKSLKLPTDDREYKAVSVIFKTEDLKKYAALHSINIHKKYEGKLTAVIQPDVFLQSYFQSLIPYLENPEKSTNNMSFAKISECIELLLNYDCGLRDFLFDFSEPHKINLAEFMQKNFHYNAPIENFARLTGRSLAAFKRDFVHIFNTSPAKWLKNKRLEEAHELIHKKNKKSADIYLDLGFENLSHFYTAFKQKYGVTPTESLTLQK</sequence>
<dbReference type="SUPFAM" id="SSF46689">
    <property type="entry name" value="Homeodomain-like"/>
    <property type="match status" value="1"/>
</dbReference>
<keyword evidence="3" id="KW-0804">Transcription</keyword>
<dbReference type="STRING" id="1302687.SAMN05444267_10184"/>
<dbReference type="InterPro" id="IPR009057">
    <property type="entry name" value="Homeodomain-like_sf"/>
</dbReference>
<evidence type="ECO:0000256" key="1">
    <source>
        <dbReference type="ARBA" id="ARBA00023015"/>
    </source>
</evidence>
<dbReference type="PANTHER" id="PTHR43280:SF2">
    <property type="entry name" value="HTH-TYPE TRANSCRIPTIONAL REGULATOR EXSA"/>
    <property type="match status" value="1"/>
</dbReference>
<evidence type="ECO:0000256" key="3">
    <source>
        <dbReference type="ARBA" id="ARBA00023163"/>
    </source>
</evidence>
<dbReference type="Proteomes" id="UP000184364">
    <property type="component" value="Unassembled WGS sequence"/>
</dbReference>
<dbReference type="GO" id="GO:0003700">
    <property type="term" value="F:DNA-binding transcription factor activity"/>
    <property type="evidence" value="ECO:0007669"/>
    <property type="project" value="InterPro"/>
</dbReference>
<dbReference type="SMART" id="SM00342">
    <property type="entry name" value="HTH_ARAC"/>
    <property type="match status" value="1"/>
</dbReference>
<keyword evidence="1" id="KW-0805">Transcription regulation</keyword>
<name>A0A1M7AN65_9FLAO</name>
<dbReference type="Gene3D" id="1.10.10.60">
    <property type="entry name" value="Homeodomain-like"/>
    <property type="match status" value="1"/>
</dbReference>
<dbReference type="RefSeq" id="WP_073293184.1">
    <property type="nucleotide sequence ID" value="NZ_FRAV01000018.1"/>
</dbReference>
<dbReference type="Pfam" id="PF22200">
    <property type="entry name" value="ExsA_N"/>
    <property type="match status" value="1"/>
</dbReference>
<organism evidence="5 6">
    <name type="scientific">Chryseobacterium polytrichastri</name>
    <dbReference type="NCBI Taxonomy" id="1302687"/>
    <lineage>
        <taxon>Bacteria</taxon>
        <taxon>Pseudomonadati</taxon>
        <taxon>Bacteroidota</taxon>
        <taxon>Flavobacteriia</taxon>
        <taxon>Flavobacteriales</taxon>
        <taxon>Weeksellaceae</taxon>
        <taxon>Chryseobacterium group</taxon>
        <taxon>Chryseobacterium</taxon>
    </lineage>
</organism>
<keyword evidence="6" id="KW-1185">Reference proteome</keyword>
<dbReference type="PANTHER" id="PTHR43280">
    <property type="entry name" value="ARAC-FAMILY TRANSCRIPTIONAL REGULATOR"/>
    <property type="match status" value="1"/>
</dbReference>
<dbReference type="GO" id="GO:0043565">
    <property type="term" value="F:sequence-specific DNA binding"/>
    <property type="evidence" value="ECO:0007669"/>
    <property type="project" value="InterPro"/>
</dbReference>
<evidence type="ECO:0000313" key="5">
    <source>
        <dbReference type="EMBL" id="SHL44181.1"/>
    </source>
</evidence>
<gene>
    <name evidence="5" type="ORF">SAMN05444267_10184</name>
</gene>
<feature type="domain" description="HTH araC/xylS-type" evidence="4">
    <location>
        <begin position="172"/>
        <end position="270"/>
    </location>
</feature>
<dbReference type="InterPro" id="IPR054015">
    <property type="entry name" value="ExsA-like_N"/>
</dbReference>
<keyword evidence="2 5" id="KW-0238">DNA-binding</keyword>
<protein>
    <submittedName>
        <fullName evidence="5">AraC-type DNA-binding protein</fullName>
    </submittedName>
</protein>
<evidence type="ECO:0000313" key="6">
    <source>
        <dbReference type="Proteomes" id="UP000184364"/>
    </source>
</evidence>
<dbReference type="Pfam" id="PF12833">
    <property type="entry name" value="HTH_18"/>
    <property type="match status" value="1"/>
</dbReference>
<dbReference type="EMBL" id="FRAV01000018">
    <property type="protein sequence ID" value="SHL44181.1"/>
    <property type="molecule type" value="Genomic_DNA"/>
</dbReference>
<accession>A0A1M7AN65</accession>
<evidence type="ECO:0000256" key="2">
    <source>
        <dbReference type="ARBA" id="ARBA00023125"/>
    </source>
</evidence>
<dbReference type="OrthoDB" id="4480133at2"/>
<reference evidence="6" key="1">
    <citation type="submission" date="2016-11" db="EMBL/GenBank/DDBJ databases">
        <authorList>
            <person name="Varghese N."/>
            <person name="Submissions S."/>
        </authorList>
    </citation>
    <scope>NUCLEOTIDE SEQUENCE [LARGE SCALE GENOMIC DNA]</scope>
    <source>
        <strain evidence="6">DSM 26899</strain>
    </source>
</reference>
<dbReference type="AlphaFoldDB" id="A0A1M7AN65"/>